<gene>
    <name evidence="1" type="ORF">FA13DRAFT_1597224</name>
</gene>
<accession>A0A4Y7SGC1</accession>
<name>A0A4Y7SGC1_COPMI</name>
<feature type="non-terminal residue" evidence="1">
    <location>
        <position position="71"/>
    </location>
</feature>
<dbReference type="Proteomes" id="UP000298030">
    <property type="component" value="Unassembled WGS sequence"/>
</dbReference>
<sequence length="71" mass="8367">CQICGSKPTEIRCLDCVLCTRYCCQCACYQHRANPFHRIEAWTGLMWIPLWLWRLGTIICLGHHRAPCPRY</sequence>
<evidence type="ECO:0008006" key="3">
    <source>
        <dbReference type="Google" id="ProtNLM"/>
    </source>
</evidence>
<evidence type="ECO:0000313" key="2">
    <source>
        <dbReference type="Proteomes" id="UP000298030"/>
    </source>
</evidence>
<keyword evidence="2" id="KW-1185">Reference proteome</keyword>
<evidence type="ECO:0000313" key="1">
    <source>
        <dbReference type="EMBL" id="TEB20943.1"/>
    </source>
</evidence>
<dbReference type="AlphaFoldDB" id="A0A4Y7SGC1"/>
<reference evidence="1 2" key="1">
    <citation type="journal article" date="2019" name="Nat. Ecol. Evol.">
        <title>Megaphylogeny resolves global patterns of mushroom evolution.</title>
        <authorList>
            <person name="Varga T."/>
            <person name="Krizsan K."/>
            <person name="Foldi C."/>
            <person name="Dima B."/>
            <person name="Sanchez-Garcia M."/>
            <person name="Sanchez-Ramirez S."/>
            <person name="Szollosi G.J."/>
            <person name="Szarkandi J.G."/>
            <person name="Papp V."/>
            <person name="Albert L."/>
            <person name="Andreopoulos W."/>
            <person name="Angelini C."/>
            <person name="Antonin V."/>
            <person name="Barry K.W."/>
            <person name="Bougher N.L."/>
            <person name="Buchanan P."/>
            <person name="Buyck B."/>
            <person name="Bense V."/>
            <person name="Catcheside P."/>
            <person name="Chovatia M."/>
            <person name="Cooper J."/>
            <person name="Damon W."/>
            <person name="Desjardin D."/>
            <person name="Finy P."/>
            <person name="Geml J."/>
            <person name="Haridas S."/>
            <person name="Hughes K."/>
            <person name="Justo A."/>
            <person name="Karasinski D."/>
            <person name="Kautmanova I."/>
            <person name="Kiss B."/>
            <person name="Kocsube S."/>
            <person name="Kotiranta H."/>
            <person name="LaButti K.M."/>
            <person name="Lechner B.E."/>
            <person name="Liimatainen K."/>
            <person name="Lipzen A."/>
            <person name="Lukacs Z."/>
            <person name="Mihaltcheva S."/>
            <person name="Morgado L.N."/>
            <person name="Niskanen T."/>
            <person name="Noordeloos M.E."/>
            <person name="Ohm R.A."/>
            <person name="Ortiz-Santana B."/>
            <person name="Ovrebo C."/>
            <person name="Racz N."/>
            <person name="Riley R."/>
            <person name="Savchenko A."/>
            <person name="Shiryaev A."/>
            <person name="Soop K."/>
            <person name="Spirin V."/>
            <person name="Szebenyi C."/>
            <person name="Tomsovsky M."/>
            <person name="Tulloss R.E."/>
            <person name="Uehling J."/>
            <person name="Grigoriev I.V."/>
            <person name="Vagvolgyi C."/>
            <person name="Papp T."/>
            <person name="Martin F.M."/>
            <person name="Miettinen O."/>
            <person name="Hibbett D.S."/>
            <person name="Nagy L.G."/>
        </authorList>
    </citation>
    <scope>NUCLEOTIDE SEQUENCE [LARGE SCALE GENOMIC DNA]</scope>
    <source>
        <strain evidence="1 2">FP101781</strain>
    </source>
</reference>
<dbReference type="OrthoDB" id="3022075at2759"/>
<organism evidence="1 2">
    <name type="scientific">Coprinellus micaceus</name>
    <name type="common">Glistening ink-cap mushroom</name>
    <name type="synonym">Coprinus micaceus</name>
    <dbReference type="NCBI Taxonomy" id="71717"/>
    <lineage>
        <taxon>Eukaryota</taxon>
        <taxon>Fungi</taxon>
        <taxon>Dikarya</taxon>
        <taxon>Basidiomycota</taxon>
        <taxon>Agaricomycotina</taxon>
        <taxon>Agaricomycetes</taxon>
        <taxon>Agaricomycetidae</taxon>
        <taxon>Agaricales</taxon>
        <taxon>Agaricineae</taxon>
        <taxon>Psathyrellaceae</taxon>
        <taxon>Coprinellus</taxon>
    </lineage>
</organism>
<dbReference type="EMBL" id="QPFP01000128">
    <property type="protein sequence ID" value="TEB20943.1"/>
    <property type="molecule type" value="Genomic_DNA"/>
</dbReference>
<proteinExistence type="predicted"/>
<feature type="non-terminal residue" evidence="1">
    <location>
        <position position="1"/>
    </location>
</feature>
<comment type="caution">
    <text evidence="1">The sequence shown here is derived from an EMBL/GenBank/DDBJ whole genome shotgun (WGS) entry which is preliminary data.</text>
</comment>
<protein>
    <recommendedName>
        <fullName evidence="3">CxC2-like cysteine cluster KDZ transposase-associated domain-containing protein</fullName>
    </recommendedName>
</protein>